<keyword evidence="5 9" id="KW-0411">Iron-sulfur</keyword>
<name>A0A4Z0FA57_9GAMM</name>
<dbReference type="CDD" id="cd03028">
    <property type="entry name" value="GRX_PICOT_like"/>
    <property type="match status" value="1"/>
</dbReference>
<comment type="caution">
    <text evidence="11">The sequence shown here is derived from an EMBL/GenBank/DDBJ whole genome shotgun (WGS) entry which is preliminary data.</text>
</comment>
<dbReference type="InterPro" id="IPR033658">
    <property type="entry name" value="GRX_PICOT-like"/>
</dbReference>
<sequence>MNDALVGQIQALLKSHPVLLFMKGTPDFPQCGFSAKVSGILKECKAPFASVNILEEPELREGLKVYANWPTFPQLYIDGELIGGCDITMGLYQSGELKQMIDAAGAQATQSA</sequence>
<keyword evidence="6" id="KW-0676">Redox-active center</keyword>
<dbReference type="Pfam" id="PF00462">
    <property type="entry name" value="Glutaredoxin"/>
    <property type="match status" value="1"/>
</dbReference>
<evidence type="ECO:0000256" key="9">
    <source>
        <dbReference type="PIRSR" id="PIRSR005894-2"/>
    </source>
</evidence>
<evidence type="ECO:0000256" key="1">
    <source>
        <dbReference type="ARBA" id="ARBA00009630"/>
    </source>
</evidence>
<dbReference type="GO" id="GO:0015036">
    <property type="term" value="F:disulfide oxidoreductase activity"/>
    <property type="evidence" value="ECO:0007669"/>
    <property type="project" value="InterPro"/>
</dbReference>
<keyword evidence="12" id="KW-1185">Reference proteome</keyword>
<feature type="binding site" evidence="9">
    <location>
        <position position="31"/>
    </location>
    <ligand>
        <name>[2Fe-2S] cluster</name>
        <dbReference type="ChEBI" id="CHEBI:190135"/>
        <note>ligand shared between dimeric partners</note>
    </ligand>
</feature>
<organism evidence="11 12">
    <name type="scientific">Candidatus Macondimonas diazotrophica</name>
    <dbReference type="NCBI Taxonomy" id="2305248"/>
    <lineage>
        <taxon>Bacteria</taxon>
        <taxon>Pseudomonadati</taxon>
        <taxon>Pseudomonadota</taxon>
        <taxon>Gammaproteobacteria</taxon>
        <taxon>Chromatiales</taxon>
        <taxon>Ectothiorhodospiraceae</taxon>
        <taxon>Candidatus Macondimonas</taxon>
    </lineage>
</organism>
<dbReference type="PANTHER" id="PTHR10293:SF72">
    <property type="entry name" value="MONOTHIOL GLUTAREDOXIN-S14, CHLOROPLASTIC"/>
    <property type="match status" value="1"/>
</dbReference>
<dbReference type="SUPFAM" id="SSF52833">
    <property type="entry name" value="Thioredoxin-like"/>
    <property type="match status" value="1"/>
</dbReference>
<accession>A0A4Z0FA57</accession>
<feature type="domain" description="Glutaredoxin" evidence="10">
    <location>
        <begin position="18"/>
        <end position="82"/>
    </location>
</feature>
<keyword evidence="3 9" id="KW-0479">Metal-binding</keyword>
<dbReference type="PANTHER" id="PTHR10293">
    <property type="entry name" value="GLUTAREDOXIN FAMILY MEMBER"/>
    <property type="match status" value="1"/>
</dbReference>
<feature type="binding site" evidence="8">
    <location>
        <position position="60"/>
    </location>
    <ligand>
        <name>glutathione</name>
        <dbReference type="ChEBI" id="CHEBI:57925"/>
    </ligand>
</feature>
<evidence type="ECO:0000256" key="7">
    <source>
        <dbReference type="PIRNR" id="PIRNR005894"/>
    </source>
</evidence>
<protein>
    <recommendedName>
        <fullName evidence="7">Glutaredoxin</fullName>
    </recommendedName>
</protein>
<dbReference type="Gene3D" id="3.40.30.10">
    <property type="entry name" value="Glutaredoxin"/>
    <property type="match status" value="1"/>
</dbReference>
<dbReference type="Proteomes" id="UP000297890">
    <property type="component" value="Unassembled WGS sequence"/>
</dbReference>
<dbReference type="FunFam" id="3.40.30.10:FF:000005">
    <property type="entry name" value="Glutaredoxin 5"/>
    <property type="match status" value="1"/>
</dbReference>
<dbReference type="GO" id="GO:0051537">
    <property type="term" value="F:2 iron, 2 sulfur cluster binding"/>
    <property type="evidence" value="ECO:0007669"/>
    <property type="project" value="UniProtKB-KW"/>
</dbReference>
<evidence type="ECO:0000313" key="11">
    <source>
        <dbReference type="EMBL" id="TFZ82710.1"/>
    </source>
</evidence>
<dbReference type="EMBL" id="SRIO01000007">
    <property type="protein sequence ID" value="TFZ82710.1"/>
    <property type="molecule type" value="Genomic_DNA"/>
</dbReference>
<evidence type="ECO:0000256" key="6">
    <source>
        <dbReference type="ARBA" id="ARBA00023284"/>
    </source>
</evidence>
<dbReference type="OrthoDB" id="9804115at2"/>
<dbReference type="InterPro" id="IPR014434">
    <property type="entry name" value="Monothiol_GRX"/>
</dbReference>
<dbReference type="PROSITE" id="PS51354">
    <property type="entry name" value="GLUTAREDOXIN_2"/>
    <property type="match status" value="1"/>
</dbReference>
<reference evidence="11 12" key="1">
    <citation type="journal article" date="2019" name="ISME J.">
        <title>Candidatus Macondimonas diazotrophica, a novel gammaproteobacterial genus dominating crude-oil-contaminated coastal sediments.</title>
        <authorList>
            <person name="Karthikeyan S."/>
            <person name="Konstantinidis K."/>
        </authorList>
    </citation>
    <scope>NUCLEOTIDE SEQUENCE [LARGE SCALE GENOMIC DNA]</scope>
    <source>
        <strain evidence="11 12">KTK01</strain>
    </source>
</reference>
<comment type="similarity">
    <text evidence="1 7">Belongs to the glutaredoxin family. Monothiol subfamily.</text>
</comment>
<evidence type="ECO:0000256" key="2">
    <source>
        <dbReference type="ARBA" id="ARBA00022714"/>
    </source>
</evidence>
<dbReference type="GO" id="GO:0046872">
    <property type="term" value="F:metal ion binding"/>
    <property type="evidence" value="ECO:0007669"/>
    <property type="project" value="UniProtKB-KW"/>
</dbReference>
<evidence type="ECO:0000313" key="12">
    <source>
        <dbReference type="Proteomes" id="UP000297890"/>
    </source>
</evidence>
<evidence type="ECO:0000256" key="4">
    <source>
        <dbReference type="ARBA" id="ARBA00023004"/>
    </source>
</evidence>
<keyword evidence="4 9" id="KW-0408">Iron</keyword>
<feature type="binding site" evidence="8">
    <location>
        <begin position="85"/>
        <end position="86"/>
    </location>
    <ligand>
        <name>glutathione</name>
        <dbReference type="ChEBI" id="CHEBI:57925"/>
    </ligand>
</feature>
<feature type="binding site" evidence="8">
    <location>
        <position position="72"/>
    </location>
    <ligand>
        <name>glutathione</name>
        <dbReference type="ChEBI" id="CHEBI:57925"/>
    </ligand>
</feature>
<dbReference type="RefSeq" id="WP_135281697.1">
    <property type="nucleotide sequence ID" value="NZ_SRIO01000007.1"/>
</dbReference>
<dbReference type="InterPro" id="IPR002109">
    <property type="entry name" value="Glutaredoxin"/>
</dbReference>
<dbReference type="NCBIfam" id="TIGR00365">
    <property type="entry name" value="Grx4 family monothiol glutaredoxin"/>
    <property type="match status" value="1"/>
</dbReference>
<keyword evidence="2 9" id="KW-0001">2Fe-2S</keyword>
<gene>
    <name evidence="11" type="primary">grxD</name>
    <name evidence="11" type="ORF">E4680_07040</name>
</gene>
<proteinExistence type="inferred from homology"/>
<dbReference type="InterPro" id="IPR004480">
    <property type="entry name" value="Monothiol_GRX-rel"/>
</dbReference>
<evidence type="ECO:0000259" key="10">
    <source>
        <dbReference type="Pfam" id="PF00462"/>
    </source>
</evidence>
<feature type="binding site" evidence="8">
    <location>
        <position position="23"/>
    </location>
    <ligand>
        <name>glutathione</name>
        <dbReference type="ChEBI" id="CHEBI:57925"/>
    </ligand>
</feature>
<evidence type="ECO:0000256" key="3">
    <source>
        <dbReference type="ARBA" id="ARBA00022723"/>
    </source>
</evidence>
<evidence type="ECO:0000256" key="8">
    <source>
        <dbReference type="PIRSR" id="PIRSR005894-1"/>
    </source>
</evidence>
<dbReference type="InterPro" id="IPR036249">
    <property type="entry name" value="Thioredoxin-like_sf"/>
</dbReference>
<dbReference type="AlphaFoldDB" id="A0A4Z0FA57"/>
<evidence type="ECO:0000256" key="5">
    <source>
        <dbReference type="ARBA" id="ARBA00023014"/>
    </source>
</evidence>
<dbReference type="PIRSF" id="PIRSF005894">
    <property type="entry name" value="Monothiol_GRX"/>
    <property type="match status" value="1"/>
</dbReference>